<dbReference type="InterPro" id="IPR006153">
    <property type="entry name" value="Cation/H_exchanger_TM"/>
</dbReference>
<evidence type="ECO:0000259" key="9">
    <source>
        <dbReference type="PROSITE" id="PS51201"/>
    </source>
</evidence>
<dbReference type="Pfam" id="PF02254">
    <property type="entry name" value="TrkA_N"/>
    <property type="match status" value="1"/>
</dbReference>
<feature type="transmembrane region" description="Helical" evidence="8">
    <location>
        <begin position="224"/>
        <end position="257"/>
    </location>
</feature>
<feature type="transmembrane region" description="Helical" evidence="8">
    <location>
        <begin position="122"/>
        <end position="142"/>
    </location>
</feature>
<dbReference type="PANTHER" id="PTHR42751">
    <property type="entry name" value="SODIUM/HYDROGEN EXCHANGER FAMILY/TRKA DOMAIN PROTEIN"/>
    <property type="match status" value="1"/>
</dbReference>
<keyword evidence="6 8" id="KW-0472">Membrane</keyword>
<feature type="compositionally biased region" description="Basic and acidic residues" evidence="7">
    <location>
        <begin position="591"/>
        <end position="600"/>
    </location>
</feature>
<feature type="transmembrane region" description="Helical" evidence="8">
    <location>
        <begin position="53"/>
        <end position="75"/>
    </location>
</feature>
<sequence>MHDFDFLRELVIISTAALVIVLVFQRLKVPSVIGLIVTGIVLGQSGLKIIEDISLISTLAELGVVLLLFAIGLEFSVEELRRLSRIVIVGGVFQVLLTAAIVGGLAYFLLPTIGVKMTWQSATFIGMSLAPSSTAVCLKILSDRNELFLSHGKIALGILIFQDIAIVPMMIAVSFLSPGSEQSLDKILKDLGLLIIFSLGIVGSFRLVMPHLTRMLASINAKEVLVLGALLLCFGSAYLTSLAGLSMALGAFIAGVIISSTDESHTIAEAIEPIRDALTSLFFVSVGLLLNVELEQLPLYLLLAVAVLVVNAALATVVGIALGYSARVSMMAGIVLAQVGEFSFVLAKMGKLEGIISSEVYQGMLAVIVVTIIVTPALIAMAPRVAERLAPALEFIPLHEDGSHPEADRLQKGQLYAEIEQFNPHVVIIGYGENGRNIANVLTATNVRHSVIDNDKFVVEAARREGKSYVFYGDATAKHILMQAGVHVAQSVVIGISEAAAVEKCIKLVRELNPKAFVIVRARSLNDVPRLYRAGASEVVIEKFETAIQIFSMLLHRFDIPPEVIMEQQEIIRRECCKIFQQLPSLQETVAKPEEKKTFDEPVSQESRIRA</sequence>
<evidence type="ECO:0000313" key="11">
    <source>
        <dbReference type="Proteomes" id="UP000266389"/>
    </source>
</evidence>
<dbReference type="InterPro" id="IPR003148">
    <property type="entry name" value="RCK_N"/>
</dbReference>
<feature type="domain" description="RCK N-terminal" evidence="9">
    <location>
        <begin position="423"/>
        <end position="541"/>
    </location>
</feature>
<feature type="transmembrane region" description="Helical" evidence="8">
    <location>
        <begin position="277"/>
        <end position="294"/>
    </location>
</feature>
<reference evidence="10 11" key="1">
    <citation type="journal article" date="2011" name="ISME J.">
        <title>Community ecology of hot spring cyanobacterial mats: predominant populations and their functional potential.</title>
        <authorList>
            <person name="Klatt C.G."/>
            <person name="Wood J.M."/>
            <person name="Rusch D.B."/>
            <person name="Bateson M.M."/>
            <person name="Hamamura N."/>
            <person name="Heidelberg J.F."/>
            <person name="Grossman A.R."/>
            <person name="Bhaya D."/>
            <person name="Cohan F.M."/>
            <person name="Kuhl M."/>
            <person name="Bryant D.A."/>
            <person name="Ward D.M."/>
        </authorList>
    </citation>
    <scope>NUCLEOTIDE SEQUENCE [LARGE SCALE GENOMIC DNA]</scope>
    <source>
        <strain evidence="10">OS</strain>
    </source>
</reference>
<keyword evidence="3" id="KW-0813">Transport</keyword>
<dbReference type="GO" id="GO:0015297">
    <property type="term" value="F:antiporter activity"/>
    <property type="evidence" value="ECO:0007669"/>
    <property type="project" value="InterPro"/>
</dbReference>
<comment type="caution">
    <text evidence="10">The sequence shown here is derived from an EMBL/GenBank/DDBJ whole genome shotgun (WGS) entry which is preliminary data.</text>
</comment>
<evidence type="ECO:0000256" key="7">
    <source>
        <dbReference type="SAM" id="MobiDB-lite"/>
    </source>
</evidence>
<dbReference type="Gene3D" id="3.40.50.720">
    <property type="entry name" value="NAD(P)-binding Rossmann-like Domain"/>
    <property type="match status" value="1"/>
</dbReference>
<dbReference type="AlphaFoldDB" id="A0A395LZA7"/>
<feature type="transmembrane region" description="Helical" evidence="8">
    <location>
        <begin position="154"/>
        <end position="176"/>
    </location>
</feature>
<accession>A0A395LZA7</accession>
<feature type="transmembrane region" description="Helical" evidence="8">
    <location>
        <begin position="359"/>
        <end position="382"/>
    </location>
</feature>
<feature type="transmembrane region" description="Helical" evidence="8">
    <location>
        <begin position="87"/>
        <end position="110"/>
    </location>
</feature>
<evidence type="ECO:0000256" key="3">
    <source>
        <dbReference type="ARBA" id="ARBA00022448"/>
    </source>
</evidence>
<dbReference type="InterPro" id="IPR038770">
    <property type="entry name" value="Na+/solute_symporter_sf"/>
</dbReference>
<dbReference type="Proteomes" id="UP000266389">
    <property type="component" value="Unassembled WGS sequence"/>
</dbReference>
<name>A0A395LZA7_9BACT</name>
<evidence type="ECO:0000256" key="6">
    <source>
        <dbReference type="ARBA" id="ARBA00023136"/>
    </source>
</evidence>
<dbReference type="GO" id="GO:0006813">
    <property type="term" value="P:potassium ion transport"/>
    <property type="evidence" value="ECO:0007669"/>
    <property type="project" value="InterPro"/>
</dbReference>
<dbReference type="Pfam" id="PF00999">
    <property type="entry name" value="Na_H_Exchanger"/>
    <property type="match status" value="1"/>
</dbReference>
<dbReference type="InterPro" id="IPR036291">
    <property type="entry name" value="NAD(P)-bd_dom_sf"/>
</dbReference>
<feature type="transmembrane region" description="Helical" evidence="8">
    <location>
        <begin position="328"/>
        <end position="347"/>
    </location>
</feature>
<keyword evidence="5 8" id="KW-1133">Transmembrane helix</keyword>
<feature type="transmembrane region" description="Helical" evidence="8">
    <location>
        <begin position="6"/>
        <end position="24"/>
    </location>
</feature>
<feature type="region of interest" description="Disordered" evidence="7">
    <location>
        <begin position="591"/>
        <end position="611"/>
    </location>
</feature>
<comment type="subcellular location">
    <subcellularLocation>
        <location evidence="1">Membrane</location>
        <topology evidence="1">Multi-pass membrane protein</topology>
    </subcellularLocation>
</comment>
<gene>
    <name evidence="10" type="ORF">D0433_08910</name>
</gene>
<evidence type="ECO:0000256" key="5">
    <source>
        <dbReference type="ARBA" id="ARBA00022989"/>
    </source>
</evidence>
<evidence type="ECO:0000313" key="10">
    <source>
        <dbReference type="EMBL" id="RFM23845.1"/>
    </source>
</evidence>
<dbReference type="GO" id="GO:1902600">
    <property type="term" value="P:proton transmembrane transport"/>
    <property type="evidence" value="ECO:0007669"/>
    <property type="project" value="InterPro"/>
</dbReference>
<dbReference type="EMBL" id="PHFL01000057">
    <property type="protein sequence ID" value="RFM23845.1"/>
    <property type="molecule type" value="Genomic_DNA"/>
</dbReference>
<keyword evidence="4 8" id="KW-0812">Transmembrane</keyword>
<dbReference type="PANTHER" id="PTHR42751:SF3">
    <property type="entry name" value="SODIUM_GLUTAMATE SYMPORTER"/>
    <property type="match status" value="1"/>
</dbReference>
<feature type="transmembrane region" description="Helical" evidence="8">
    <location>
        <begin position="191"/>
        <end position="212"/>
    </location>
</feature>
<evidence type="ECO:0000256" key="4">
    <source>
        <dbReference type="ARBA" id="ARBA00022692"/>
    </source>
</evidence>
<proteinExistence type="inferred from homology"/>
<dbReference type="Gene3D" id="1.20.1530.20">
    <property type="match status" value="1"/>
</dbReference>
<dbReference type="SUPFAM" id="SSF51735">
    <property type="entry name" value="NAD(P)-binding Rossmann-fold domains"/>
    <property type="match status" value="1"/>
</dbReference>
<dbReference type="GO" id="GO:0016020">
    <property type="term" value="C:membrane"/>
    <property type="evidence" value="ECO:0007669"/>
    <property type="project" value="UniProtKB-SubCell"/>
</dbReference>
<protein>
    <submittedName>
        <fullName evidence="10">Sodium:proton exchanger</fullName>
    </submittedName>
</protein>
<evidence type="ECO:0000256" key="8">
    <source>
        <dbReference type="SAM" id="Phobius"/>
    </source>
</evidence>
<evidence type="ECO:0000256" key="1">
    <source>
        <dbReference type="ARBA" id="ARBA00004141"/>
    </source>
</evidence>
<dbReference type="PROSITE" id="PS51201">
    <property type="entry name" value="RCK_N"/>
    <property type="match status" value="1"/>
</dbReference>
<feature type="transmembrane region" description="Helical" evidence="8">
    <location>
        <begin position="301"/>
        <end position="322"/>
    </location>
</feature>
<organism evidence="10 11">
    <name type="scientific">Candidatus Thermochlorobacter aerophilus</name>
    <dbReference type="NCBI Taxonomy" id="1868324"/>
    <lineage>
        <taxon>Bacteria</taxon>
        <taxon>Pseudomonadati</taxon>
        <taxon>Chlorobiota</taxon>
        <taxon>Chlorobiia</taxon>
        <taxon>Chlorobiales</taxon>
        <taxon>Candidatus Thermochlorobacteriaceae</taxon>
        <taxon>Candidatus Thermochlorobacter</taxon>
    </lineage>
</organism>
<evidence type="ECO:0000256" key="2">
    <source>
        <dbReference type="ARBA" id="ARBA00005551"/>
    </source>
</evidence>
<comment type="similarity">
    <text evidence="2">Belongs to the monovalent cation:proton antiporter 2 (CPA2) transporter (TC 2.A.37) family.</text>
</comment>